<dbReference type="Proteomes" id="UP000735302">
    <property type="component" value="Unassembled WGS sequence"/>
</dbReference>
<name>A0AAV4BCB0_9GAST</name>
<evidence type="ECO:0000313" key="3">
    <source>
        <dbReference type="Proteomes" id="UP000735302"/>
    </source>
</evidence>
<feature type="region of interest" description="Disordered" evidence="1">
    <location>
        <begin position="29"/>
        <end position="51"/>
    </location>
</feature>
<evidence type="ECO:0000256" key="1">
    <source>
        <dbReference type="SAM" id="MobiDB-lite"/>
    </source>
</evidence>
<organism evidence="2 3">
    <name type="scientific">Plakobranchus ocellatus</name>
    <dbReference type="NCBI Taxonomy" id="259542"/>
    <lineage>
        <taxon>Eukaryota</taxon>
        <taxon>Metazoa</taxon>
        <taxon>Spiralia</taxon>
        <taxon>Lophotrochozoa</taxon>
        <taxon>Mollusca</taxon>
        <taxon>Gastropoda</taxon>
        <taxon>Heterobranchia</taxon>
        <taxon>Euthyneura</taxon>
        <taxon>Panpulmonata</taxon>
        <taxon>Sacoglossa</taxon>
        <taxon>Placobranchoidea</taxon>
        <taxon>Plakobranchidae</taxon>
        <taxon>Plakobranchus</taxon>
    </lineage>
</organism>
<proteinExistence type="predicted"/>
<accession>A0AAV4BCB0</accession>
<dbReference type="AlphaFoldDB" id="A0AAV4BCB0"/>
<comment type="caution">
    <text evidence="2">The sequence shown here is derived from an EMBL/GenBank/DDBJ whole genome shotgun (WGS) entry which is preliminary data.</text>
</comment>
<feature type="compositionally biased region" description="Polar residues" evidence="1">
    <location>
        <begin position="42"/>
        <end position="51"/>
    </location>
</feature>
<evidence type="ECO:0000313" key="2">
    <source>
        <dbReference type="EMBL" id="GFO16004.1"/>
    </source>
</evidence>
<dbReference type="EMBL" id="BLXT01004638">
    <property type="protein sequence ID" value="GFO16004.1"/>
    <property type="molecule type" value="Genomic_DNA"/>
</dbReference>
<gene>
    <name evidence="2" type="ORF">PoB_004250900</name>
</gene>
<sequence length="89" mass="10297">MSPLDRMECQGEINMIVLKYMKKSLSSTSCGARLSDRDLPPSASSENNRYGSQPYEQYICCQVPLAETSHNVARYDFERMLQYRQYPDC</sequence>
<reference evidence="2 3" key="1">
    <citation type="journal article" date="2021" name="Elife">
        <title>Chloroplast acquisition without the gene transfer in kleptoplastic sea slugs, Plakobranchus ocellatus.</title>
        <authorList>
            <person name="Maeda T."/>
            <person name="Takahashi S."/>
            <person name="Yoshida T."/>
            <person name="Shimamura S."/>
            <person name="Takaki Y."/>
            <person name="Nagai Y."/>
            <person name="Toyoda A."/>
            <person name="Suzuki Y."/>
            <person name="Arimoto A."/>
            <person name="Ishii H."/>
            <person name="Satoh N."/>
            <person name="Nishiyama T."/>
            <person name="Hasebe M."/>
            <person name="Maruyama T."/>
            <person name="Minagawa J."/>
            <person name="Obokata J."/>
            <person name="Shigenobu S."/>
        </authorList>
    </citation>
    <scope>NUCLEOTIDE SEQUENCE [LARGE SCALE GENOMIC DNA]</scope>
</reference>
<keyword evidence="3" id="KW-1185">Reference proteome</keyword>
<protein>
    <submittedName>
        <fullName evidence="2">Uncharacterized protein</fullName>
    </submittedName>
</protein>